<protein>
    <submittedName>
        <fullName evidence="2">MarR family winged helix-turn-helix transcriptional regulator</fullName>
    </submittedName>
</protein>
<dbReference type="Gene3D" id="1.10.10.10">
    <property type="entry name" value="Winged helix-like DNA-binding domain superfamily/Winged helix DNA-binding domain"/>
    <property type="match status" value="1"/>
</dbReference>
<organism evidence="2 3">
    <name type="scientific">Salinisphaera aquimarina</name>
    <dbReference type="NCBI Taxonomy" id="2094031"/>
    <lineage>
        <taxon>Bacteria</taxon>
        <taxon>Pseudomonadati</taxon>
        <taxon>Pseudomonadota</taxon>
        <taxon>Gammaproteobacteria</taxon>
        <taxon>Salinisphaerales</taxon>
        <taxon>Salinisphaeraceae</taxon>
        <taxon>Salinisphaera</taxon>
    </lineage>
</organism>
<evidence type="ECO:0000259" key="1">
    <source>
        <dbReference type="SMART" id="SM00347"/>
    </source>
</evidence>
<name>A0ABV7EN63_9GAMM</name>
<dbReference type="InterPro" id="IPR000835">
    <property type="entry name" value="HTH_MarR-typ"/>
</dbReference>
<sequence length="194" mass="21979">MMPIRSAIIAPVYELMHQLYAAEVDASTVSRYDPFMTESGSLEPEQWALWDTWMHAQRLLTREIDRQLQREFGISKAEFSVLVTLLRSPDSGARVMDLAQSLCWEKSRVAHQLTRMEKRELVARVGGASGRRTGIELTPEGRSLAKSAITMHADNVRRFFLDTLSTEQACAIRAWSESMVKHLGRHDADADDSD</sequence>
<dbReference type="Proteomes" id="UP001595462">
    <property type="component" value="Unassembled WGS sequence"/>
</dbReference>
<dbReference type="SMART" id="SM00347">
    <property type="entry name" value="HTH_MARR"/>
    <property type="match status" value="1"/>
</dbReference>
<dbReference type="EMBL" id="JBHRSS010000003">
    <property type="protein sequence ID" value="MFC3103288.1"/>
    <property type="molecule type" value="Genomic_DNA"/>
</dbReference>
<keyword evidence="3" id="KW-1185">Reference proteome</keyword>
<evidence type="ECO:0000313" key="3">
    <source>
        <dbReference type="Proteomes" id="UP001595462"/>
    </source>
</evidence>
<dbReference type="PANTHER" id="PTHR33164:SF99">
    <property type="entry name" value="MARR FAMILY REGULATORY PROTEIN"/>
    <property type="match status" value="1"/>
</dbReference>
<evidence type="ECO:0000313" key="2">
    <source>
        <dbReference type="EMBL" id="MFC3103288.1"/>
    </source>
</evidence>
<reference evidence="3" key="1">
    <citation type="journal article" date="2019" name="Int. J. Syst. Evol. Microbiol.">
        <title>The Global Catalogue of Microorganisms (GCM) 10K type strain sequencing project: providing services to taxonomists for standard genome sequencing and annotation.</title>
        <authorList>
            <consortium name="The Broad Institute Genomics Platform"/>
            <consortium name="The Broad Institute Genome Sequencing Center for Infectious Disease"/>
            <person name="Wu L."/>
            <person name="Ma J."/>
        </authorList>
    </citation>
    <scope>NUCLEOTIDE SEQUENCE [LARGE SCALE GENOMIC DNA]</scope>
    <source>
        <strain evidence="3">KCTC 52640</strain>
    </source>
</reference>
<comment type="caution">
    <text evidence="2">The sequence shown here is derived from an EMBL/GenBank/DDBJ whole genome shotgun (WGS) entry which is preliminary data.</text>
</comment>
<dbReference type="InterPro" id="IPR039422">
    <property type="entry name" value="MarR/SlyA-like"/>
</dbReference>
<dbReference type="PANTHER" id="PTHR33164">
    <property type="entry name" value="TRANSCRIPTIONAL REGULATOR, MARR FAMILY"/>
    <property type="match status" value="1"/>
</dbReference>
<gene>
    <name evidence="2" type="ORF">ACFOSU_05215</name>
</gene>
<proteinExistence type="predicted"/>
<dbReference type="InterPro" id="IPR036390">
    <property type="entry name" value="WH_DNA-bd_sf"/>
</dbReference>
<accession>A0ABV7EN63</accession>
<feature type="domain" description="HTH marR-type" evidence="1">
    <location>
        <begin position="67"/>
        <end position="169"/>
    </location>
</feature>
<dbReference type="Pfam" id="PF01047">
    <property type="entry name" value="MarR"/>
    <property type="match status" value="1"/>
</dbReference>
<dbReference type="SUPFAM" id="SSF46785">
    <property type="entry name" value="Winged helix' DNA-binding domain"/>
    <property type="match status" value="1"/>
</dbReference>
<dbReference type="InterPro" id="IPR036388">
    <property type="entry name" value="WH-like_DNA-bd_sf"/>
</dbReference>